<name>A0ABW0TY06_9BACL</name>
<dbReference type="PANTHER" id="PTHR42692:SF1">
    <property type="entry name" value="NUCLEOTIDE PYROPHOSPHOHYDROLASE"/>
    <property type="match status" value="1"/>
</dbReference>
<sequence length="123" mass="14143">MNTITNEGDGSKLEQVKTMKNLQEEVHAYISGFEEGYFPPMEMLARLTEELGELSREVQHVYGMKKKKDSEEIKSLEEETGDLLFVLVCFANSQGISLEDALMGVLNKFKERDADRWTKKEDF</sequence>
<gene>
    <name evidence="2" type="ORF">ACFPTP_08550</name>
</gene>
<evidence type="ECO:0000259" key="1">
    <source>
        <dbReference type="Pfam" id="PF03819"/>
    </source>
</evidence>
<accession>A0ABW0TY06</accession>
<dbReference type="InterPro" id="IPR012359">
    <property type="entry name" value="MazG-related_YpjD"/>
</dbReference>
<dbReference type="PIRSF" id="PIRSF029904">
    <property type="entry name" value="UCP029904_pph"/>
    <property type="match status" value="1"/>
</dbReference>
<keyword evidence="3" id="KW-1185">Reference proteome</keyword>
<dbReference type="InterPro" id="IPR047046">
    <property type="entry name" value="YpjD/YvdC"/>
</dbReference>
<comment type="caution">
    <text evidence="2">The sequence shown here is derived from an EMBL/GenBank/DDBJ whole genome shotgun (WGS) entry which is preliminary data.</text>
</comment>
<dbReference type="RefSeq" id="WP_381443614.1">
    <property type="nucleotide sequence ID" value="NZ_JBHSNP010000011.1"/>
</dbReference>
<evidence type="ECO:0000313" key="2">
    <source>
        <dbReference type="EMBL" id="MFC5603273.1"/>
    </source>
</evidence>
<dbReference type="EMBL" id="JBHSNP010000011">
    <property type="protein sequence ID" value="MFC5603273.1"/>
    <property type="molecule type" value="Genomic_DNA"/>
</dbReference>
<dbReference type="PANTHER" id="PTHR42692">
    <property type="entry name" value="NUCLEOTIDE PYROPHOSPHOHYDROLASE"/>
    <property type="match status" value="1"/>
</dbReference>
<feature type="domain" description="NTP pyrophosphohydrolase MazG-like" evidence="1">
    <location>
        <begin position="41"/>
        <end position="117"/>
    </location>
</feature>
<dbReference type="CDD" id="cd11531">
    <property type="entry name" value="NTP-PPase_BsYpjD"/>
    <property type="match status" value="1"/>
</dbReference>
<proteinExistence type="predicted"/>
<protein>
    <submittedName>
        <fullName evidence="2">Nucleotide pyrophosphohydrolase</fullName>
    </submittedName>
</protein>
<dbReference type="Proteomes" id="UP001596071">
    <property type="component" value="Unassembled WGS sequence"/>
</dbReference>
<dbReference type="Gene3D" id="1.10.287.1080">
    <property type="entry name" value="MazG-like"/>
    <property type="match status" value="1"/>
</dbReference>
<dbReference type="SUPFAM" id="SSF101386">
    <property type="entry name" value="all-alpha NTP pyrophosphatases"/>
    <property type="match status" value="1"/>
</dbReference>
<reference evidence="3" key="1">
    <citation type="journal article" date="2019" name="Int. J. Syst. Evol. Microbiol.">
        <title>The Global Catalogue of Microorganisms (GCM) 10K type strain sequencing project: providing services to taxonomists for standard genome sequencing and annotation.</title>
        <authorList>
            <consortium name="The Broad Institute Genomics Platform"/>
            <consortium name="The Broad Institute Genome Sequencing Center for Infectious Disease"/>
            <person name="Wu L."/>
            <person name="Ma J."/>
        </authorList>
    </citation>
    <scope>NUCLEOTIDE SEQUENCE [LARGE SCALE GENOMIC DNA]</scope>
    <source>
        <strain evidence="3">KACC 11299</strain>
    </source>
</reference>
<dbReference type="Pfam" id="PF03819">
    <property type="entry name" value="MazG"/>
    <property type="match status" value="1"/>
</dbReference>
<evidence type="ECO:0000313" key="3">
    <source>
        <dbReference type="Proteomes" id="UP001596071"/>
    </source>
</evidence>
<dbReference type="InterPro" id="IPR004518">
    <property type="entry name" value="MazG-like_dom"/>
</dbReference>
<organism evidence="2 3">
    <name type="scientific">Sporosarcina koreensis</name>
    <dbReference type="NCBI Taxonomy" id="334735"/>
    <lineage>
        <taxon>Bacteria</taxon>
        <taxon>Bacillati</taxon>
        <taxon>Bacillota</taxon>
        <taxon>Bacilli</taxon>
        <taxon>Bacillales</taxon>
        <taxon>Caryophanaceae</taxon>
        <taxon>Sporosarcina</taxon>
    </lineage>
</organism>